<feature type="signal peptide" evidence="1">
    <location>
        <begin position="1"/>
        <end position="22"/>
    </location>
</feature>
<keyword evidence="3" id="KW-1185">Reference proteome</keyword>
<evidence type="ECO:0000313" key="3">
    <source>
        <dbReference type="Proteomes" id="UP000563426"/>
    </source>
</evidence>
<dbReference type="RefSeq" id="WP_120525460.1">
    <property type="nucleotide sequence ID" value="NZ_JABFJV010000134.1"/>
</dbReference>
<name>A0A3A8I6G1_9BACT</name>
<evidence type="ECO:0000256" key="1">
    <source>
        <dbReference type="SAM" id="SignalP"/>
    </source>
</evidence>
<dbReference type="SUPFAM" id="SSF53850">
    <property type="entry name" value="Periplasmic binding protein-like II"/>
    <property type="match status" value="1"/>
</dbReference>
<dbReference type="OrthoDB" id="5368589at2"/>
<gene>
    <name evidence="2" type="ORF">HMI49_22045</name>
</gene>
<keyword evidence="1" id="KW-0732">Signal</keyword>
<reference evidence="2 3" key="1">
    <citation type="submission" date="2020-05" db="EMBL/GenBank/DDBJ databases">
        <authorList>
            <person name="Whitworth D."/>
        </authorList>
    </citation>
    <scope>NUCLEOTIDE SEQUENCE [LARGE SCALE GENOMIC DNA]</scope>
    <source>
        <strain evidence="2 3">AB043B</strain>
    </source>
</reference>
<dbReference type="Proteomes" id="UP000563426">
    <property type="component" value="Unassembled WGS sequence"/>
</dbReference>
<evidence type="ECO:0000313" key="2">
    <source>
        <dbReference type="EMBL" id="NOK35886.1"/>
    </source>
</evidence>
<dbReference type="Gene3D" id="3.40.190.10">
    <property type="entry name" value="Periplasmic binding protein-like II"/>
    <property type="match status" value="1"/>
</dbReference>
<sequence length="145" mass="15644">MRTLSLLLLCGFLGLFAGPARGSPSATYKVVVHPSNPVTELSRARLSQLFFKKSTQWDSGATAMPVDLNDSSPVRAAFCDEVMKRSLPAVRAFWQQRIFSGRDVPPPEMPSENEVLAFVRANPGAVGYVPAGTPTPGVKVLTILD</sequence>
<organism evidence="2 3">
    <name type="scientific">Corallococcus exercitus</name>
    <dbReference type="NCBI Taxonomy" id="2316736"/>
    <lineage>
        <taxon>Bacteria</taxon>
        <taxon>Pseudomonadati</taxon>
        <taxon>Myxococcota</taxon>
        <taxon>Myxococcia</taxon>
        <taxon>Myxococcales</taxon>
        <taxon>Cystobacterineae</taxon>
        <taxon>Myxococcaceae</taxon>
        <taxon>Corallococcus</taxon>
    </lineage>
</organism>
<comment type="caution">
    <text evidence="2">The sequence shown here is derived from an EMBL/GenBank/DDBJ whole genome shotgun (WGS) entry which is preliminary data.</text>
</comment>
<dbReference type="AlphaFoldDB" id="A0A3A8I6G1"/>
<protein>
    <submittedName>
        <fullName evidence="2">Phosphate ABC transporter substrate-binding protein</fullName>
    </submittedName>
</protein>
<proteinExistence type="predicted"/>
<accession>A0A3A8I6G1</accession>
<feature type="chain" id="PRO_5044076054" evidence="1">
    <location>
        <begin position="23"/>
        <end position="145"/>
    </location>
</feature>
<dbReference type="EMBL" id="JABFJV010000134">
    <property type="protein sequence ID" value="NOK35886.1"/>
    <property type="molecule type" value="Genomic_DNA"/>
</dbReference>